<evidence type="ECO:0000256" key="2">
    <source>
        <dbReference type="SAM" id="SignalP"/>
    </source>
</evidence>
<feature type="region of interest" description="Disordered" evidence="1">
    <location>
        <begin position="22"/>
        <end position="84"/>
    </location>
</feature>
<feature type="compositionally biased region" description="Polar residues" evidence="1">
    <location>
        <begin position="33"/>
        <end position="47"/>
    </location>
</feature>
<dbReference type="RefSeq" id="WP_169606825.1">
    <property type="nucleotide sequence ID" value="NZ_CP051682.1"/>
</dbReference>
<evidence type="ECO:0000256" key="1">
    <source>
        <dbReference type="SAM" id="MobiDB-lite"/>
    </source>
</evidence>
<dbReference type="Proteomes" id="UP000503278">
    <property type="component" value="Chromosome"/>
</dbReference>
<reference evidence="3 4" key="1">
    <citation type="submission" date="2020-04" db="EMBL/GenBank/DDBJ databases">
        <title>Genome sequencing of novel species.</title>
        <authorList>
            <person name="Heo J."/>
            <person name="Kim S.-J."/>
            <person name="Kim J.-S."/>
            <person name="Hong S.-B."/>
            <person name="Kwon S.-W."/>
        </authorList>
    </citation>
    <scope>NUCLEOTIDE SEQUENCE [LARGE SCALE GENOMIC DNA]</scope>
    <source>
        <strain evidence="3 4">F39-2</strain>
    </source>
</reference>
<dbReference type="AlphaFoldDB" id="A0A7L5E0K8"/>
<keyword evidence="4" id="KW-1185">Reference proteome</keyword>
<dbReference type="KEGG" id="mrob:HH214_08010"/>
<dbReference type="EMBL" id="CP051682">
    <property type="protein sequence ID" value="QJD95819.1"/>
    <property type="molecule type" value="Genomic_DNA"/>
</dbReference>
<evidence type="ECO:0008006" key="5">
    <source>
        <dbReference type="Google" id="ProtNLM"/>
    </source>
</evidence>
<proteinExistence type="predicted"/>
<protein>
    <recommendedName>
        <fullName evidence="5">Coproporphyrinogen III oxidase</fullName>
    </recommendedName>
</protein>
<organism evidence="3 4">
    <name type="scientific">Mucilaginibacter robiniae</name>
    <dbReference type="NCBI Taxonomy" id="2728022"/>
    <lineage>
        <taxon>Bacteria</taxon>
        <taxon>Pseudomonadati</taxon>
        <taxon>Bacteroidota</taxon>
        <taxon>Sphingobacteriia</taxon>
        <taxon>Sphingobacteriales</taxon>
        <taxon>Sphingobacteriaceae</taxon>
        <taxon>Mucilaginibacter</taxon>
    </lineage>
</organism>
<evidence type="ECO:0000313" key="3">
    <source>
        <dbReference type="EMBL" id="QJD95819.1"/>
    </source>
</evidence>
<feature type="signal peptide" evidence="2">
    <location>
        <begin position="1"/>
        <end position="18"/>
    </location>
</feature>
<accession>A0A7L5E0K8</accession>
<dbReference type="PROSITE" id="PS51257">
    <property type="entry name" value="PROKAR_LIPOPROTEIN"/>
    <property type="match status" value="1"/>
</dbReference>
<evidence type="ECO:0000313" key="4">
    <source>
        <dbReference type="Proteomes" id="UP000503278"/>
    </source>
</evidence>
<name>A0A7L5E0K8_9SPHI</name>
<feature type="compositionally biased region" description="Low complexity" evidence="1">
    <location>
        <begin position="52"/>
        <end position="66"/>
    </location>
</feature>
<sequence length="84" mass="7855">MKKLAYISLIIAATALSACNGATNKTGGAARDSSASHGNSGPTDSSIGTGTGAPAGTSTGGTDTSTTGGGVANPTVDSGKRSNP</sequence>
<keyword evidence="2" id="KW-0732">Signal</keyword>
<gene>
    <name evidence="3" type="ORF">HH214_08010</name>
</gene>
<feature type="chain" id="PRO_5029820466" description="Coproporphyrinogen III oxidase" evidence="2">
    <location>
        <begin position="19"/>
        <end position="84"/>
    </location>
</feature>